<proteinExistence type="predicted"/>
<gene>
    <name evidence="1" type="ORF">MEDL_5554</name>
</gene>
<accession>A0A8S3Q771</accession>
<evidence type="ECO:0000313" key="2">
    <source>
        <dbReference type="Proteomes" id="UP000683360"/>
    </source>
</evidence>
<comment type="caution">
    <text evidence="1">The sequence shown here is derived from an EMBL/GenBank/DDBJ whole genome shotgun (WGS) entry which is preliminary data.</text>
</comment>
<reference evidence="1" key="1">
    <citation type="submission" date="2021-03" db="EMBL/GenBank/DDBJ databases">
        <authorList>
            <person name="Bekaert M."/>
        </authorList>
    </citation>
    <scope>NUCLEOTIDE SEQUENCE</scope>
</reference>
<dbReference type="OrthoDB" id="6150661at2759"/>
<protein>
    <submittedName>
        <fullName evidence="1">Uncharacterized protein</fullName>
    </submittedName>
</protein>
<dbReference type="Proteomes" id="UP000683360">
    <property type="component" value="Unassembled WGS sequence"/>
</dbReference>
<name>A0A8S3Q771_MYTED</name>
<dbReference type="EMBL" id="CAJPWZ010000320">
    <property type="protein sequence ID" value="CAG2190223.1"/>
    <property type="molecule type" value="Genomic_DNA"/>
</dbReference>
<sequence length="219" mass="25677">MHVRKASKPKNDYEFQLNNMTLETVSKYRYLGLVITENLDYKETTNELVSSGSRSLGSLVSKYYAMDGMDFDTYTKIFDSTVLPILEYGSGVWGHKRYDSLERLQYRAIRTFLGVSLTTPIPAITGDMGWYPIHHRIQVNIVRLYCRLVKLPDTRICRKVFVWDQNISTRYRDTWFNHAKKLFDSCGLNDVFFLENQHIITPYLIDSVKTHLENEHKQS</sequence>
<organism evidence="1 2">
    <name type="scientific">Mytilus edulis</name>
    <name type="common">Blue mussel</name>
    <dbReference type="NCBI Taxonomy" id="6550"/>
    <lineage>
        <taxon>Eukaryota</taxon>
        <taxon>Metazoa</taxon>
        <taxon>Spiralia</taxon>
        <taxon>Lophotrochozoa</taxon>
        <taxon>Mollusca</taxon>
        <taxon>Bivalvia</taxon>
        <taxon>Autobranchia</taxon>
        <taxon>Pteriomorphia</taxon>
        <taxon>Mytilida</taxon>
        <taxon>Mytiloidea</taxon>
        <taxon>Mytilidae</taxon>
        <taxon>Mytilinae</taxon>
        <taxon>Mytilus</taxon>
    </lineage>
</organism>
<dbReference type="AlphaFoldDB" id="A0A8S3Q771"/>
<evidence type="ECO:0000313" key="1">
    <source>
        <dbReference type="EMBL" id="CAG2190223.1"/>
    </source>
</evidence>
<keyword evidence="2" id="KW-1185">Reference proteome</keyword>